<proteinExistence type="predicted"/>
<comment type="caution">
    <text evidence="2">The sequence shown here is derived from an EMBL/GenBank/DDBJ whole genome shotgun (WGS) entry which is preliminary data.</text>
</comment>
<evidence type="ECO:0000313" key="2">
    <source>
        <dbReference type="EMBL" id="KAB2809607.1"/>
    </source>
</evidence>
<dbReference type="EMBL" id="WBVM01000002">
    <property type="protein sequence ID" value="KAB2809607.1"/>
    <property type="molecule type" value="Genomic_DNA"/>
</dbReference>
<organism evidence="2 3">
    <name type="scientific">Nocardioides simplex</name>
    <name type="common">Arthrobacter simplex</name>
    <dbReference type="NCBI Taxonomy" id="2045"/>
    <lineage>
        <taxon>Bacteria</taxon>
        <taxon>Bacillati</taxon>
        <taxon>Actinomycetota</taxon>
        <taxon>Actinomycetes</taxon>
        <taxon>Propionibacteriales</taxon>
        <taxon>Nocardioidaceae</taxon>
        <taxon>Pimelobacter</taxon>
    </lineage>
</organism>
<protein>
    <submittedName>
        <fullName evidence="2">Uncharacterized protein</fullName>
    </submittedName>
</protein>
<accession>A0A7J5DWB5</accession>
<keyword evidence="1" id="KW-1133">Transmembrane helix</keyword>
<keyword evidence="1" id="KW-0812">Transmembrane</keyword>
<name>A0A7J5DWB5_NOCSI</name>
<sequence>MSEVSGMREVEERLSTILAAVARQAPTPAAGALAVGARRRGRIRRQRRVLVAAVLLVVAGSAVLWGSRPGAGPVAHDPRPSGGWQTIAQGDARAEVPADWREVRCEGGTSRWAPPGDEPCAGPSLATFLGTDAVTLTVGPGVLVRSDAGATWTGYVPAGDRALHVTGADPDLVRRVLATARRDGDPVVDGSAWDDAAGQGLRWEQPRGAAVTVCPGGTAVDGLAVTVRAPTPAMTALVRATVRADPSATGGAPCGGDEHVVTYDGVRLTVPGAWSRKDCGAYVQVTPGPECVGPSADGEGVWFLDDATFQPATAEGEVSRAEADGRSRWSGFVRHRRHAVLVVRDDRDAVAALLDQVR</sequence>
<dbReference type="RefSeq" id="WP_151581773.1">
    <property type="nucleotide sequence ID" value="NZ_WBVM01000002.1"/>
</dbReference>
<dbReference type="AlphaFoldDB" id="A0A7J5DWB5"/>
<dbReference type="Proteomes" id="UP000449906">
    <property type="component" value="Unassembled WGS sequence"/>
</dbReference>
<gene>
    <name evidence="2" type="ORF">F9L07_21640</name>
</gene>
<reference evidence="2 3" key="1">
    <citation type="submission" date="2019-09" db="EMBL/GenBank/DDBJ databases">
        <title>Pimelobacter sp. isolated from Paulinella.</title>
        <authorList>
            <person name="Jeong S.E."/>
        </authorList>
    </citation>
    <scope>NUCLEOTIDE SEQUENCE [LARGE SCALE GENOMIC DNA]</scope>
    <source>
        <strain evidence="2 3">Pch-N</strain>
    </source>
</reference>
<evidence type="ECO:0000256" key="1">
    <source>
        <dbReference type="SAM" id="Phobius"/>
    </source>
</evidence>
<evidence type="ECO:0000313" key="3">
    <source>
        <dbReference type="Proteomes" id="UP000449906"/>
    </source>
</evidence>
<feature type="transmembrane region" description="Helical" evidence="1">
    <location>
        <begin position="49"/>
        <end position="67"/>
    </location>
</feature>
<keyword evidence="1" id="KW-0472">Membrane</keyword>